<evidence type="ECO:0008006" key="3">
    <source>
        <dbReference type="Google" id="ProtNLM"/>
    </source>
</evidence>
<protein>
    <recommendedName>
        <fullName evidence="3">VOC family protein</fullName>
    </recommendedName>
</protein>
<proteinExistence type="predicted"/>
<name>A0ABR8RPM7_9CELL</name>
<comment type="caution">
    <text evidence="1">The sequence shown here is derived from an EMBL/GenBank/DDBJ whole genome shotgun (WGS) entry which is preliminary data.</text>
</comment>
<dbReference type="RefSeq" id="WP_191795181.1">
    <property type="nucleotide sequence ID" value="NZ_JACSQQ010000006.1"/>
</dbReference>
<gene>
    <name evidence="1" type="ORF">H9652_04790</name>
</gene>
<sequence length="124" mass="12315">MPTFDDSSVAGSLVAGFPADVVPVPPDADVLASSATDVEGVPLRQVTLNLSSPGTVQEVLDFYTTSMTAAGFAALPGSVPGGLSGQAAFNRATPDGATETLSVGVLDTTVARLVTISGQVLPPA</sequence>
<dbReference type="EMBL" id="JACSQQ010000006">
    <property type="protein sequence ID" value="MBD7949726.1"/>
    <property type="molecule type" value="Genomic_DNA"/>
</dbReference>
<accession>A0ABR8RPM7</accession>
<organism evidence="1 2">
    <name type="scientific">Oerskovia rustica</name>
    <dbReference type="NCBI Taxonomy" id="2762237"/>
    <lineage>
        <taxon>Bacteria</taxon>
        <taxon>Bacillati</taxon>
        <taxon>Actinomycetota</taxon>
        <taxon>Actinomycetes</taxon>
        <taxon>Micrococcales</taxon>
        <taxon>Cellulomonadaceae</taxon>
        <taxon>Oerskovia</taxon>
    </lineage>
</organism>
<dbReference type="Proteomes" id="UP000641803">
    <property type="component" value="Unassembled WGS sequence"/>
</dbReference>
<evidence type="ECO:0000313" key="2">
    <source>
        <dbReference type="Proteomes" id="UP000641803"/>
    </source>
</evidence>
<keyword evidence="2" id="KW-1185">Reference proteome</keyword>
<evidence type="ECO:0000313" key="1">
    <source>
        <dbReference type="EMBL" id="MBD7949726.1"/>
    </source>
</evidence>
<reference evidence="1 2" key="1">
    <citation type="submission" date="2020-08" db="EMBL/GenBank/DDBJ databases">
        <title>A Genomic Blueprint of the Chicken Gut Microbiome.</title>
        <authorList>
            <person name="Gilroy R."/>
            <person name="Ravi A."/>
            <person name="Getino M."/>
            <person name="Pursley I."/>
            <person name="Horton D.L."/>
            <person name="Alikhan N.-F."/>
            <person name="Baker D."/>
            <person name="Gharbi K."/>
            <person name="Hall N."/>
            <person name="Watson M."/>
            <person name="Adriaenssens E.M."/>
            <person name="Foster-Nyarko E."/>
            <person name="Jarju S."/>
            <person name="Secka A."/>
            <person name="Antonio M."/>
            <person name="Oren A."/>
            <person name="Chaudhuri R."/>
            <person name="La Ragione R.M."/>
            <person name="Hildebrand F."/>
            <person name="Pallen M.J."/>
        </authorList>
    </citation>
    <scope>NUCLEOTIDE SEQUENCE [LARGE SCALE GENOMIC DNA]</scope>
    <source>
        <strain evidence="1 2">Sa4CUA1</strain>
    </source>
</reference>